<dbReference type="GO" id="GO:0009086">
    <property type="term" value="P:methionine biosynthetic process"/>
    <property type="evidence" value="ECO:0007669"/>
    <property type="project" value="TreeGrafter"/>
</dbReference>
<reference evidence="1 2" key="1">
    <citation type="journal article" date="2016" name="J. Zhejiang Univ. Sci. B">
        <title>Antibiotic resistance mechanisms of Myroides sp.</title>
        <authorList>
            <person name="Hu S."/>
            <person name="Yuan S."/>
            <person name="Qu H."/>
            <person name="Jiang T."/>
            <person name="Zhou Y."/>
            <person name="Wang M."/>
            <person name="Ming D."/>
        </authorList>
    </citation>
    <scope>NUCLEOTIDE SEQUENCE [LARGE SCALE GENOMIC DNA]</scope>
    <source>
        <strain evidence="1 2">PR63039</strain>
    </source>
</reference>
<dbReference type="GO" id="GO:0009092">
    <property type="term" value="P:homoserine metabolic process"/>
    <property type="evidence" value="ECO:0007669"/>
    <property type="project" value="TreeGrafter"/>
</dbReference>
<dbReference type="Pfam" id="PF00561">
    <property type="entry name" value="Abhydrolase_1"/>
    <property type="match status" value="1"/>
</dbReference>
<dbReference type="PANTHER" id="PTHR32268:SF11">
    <property type="entry name" value="HOMOSERINE O-ACETYLTRANSFERASE"/>
    <property type="match status" value="1"/>
</dbReference>
<organism evidence="1 2">
    <name type="scientific">Myroides odoratimimus</name>
    <dbReference type="NCBI Taxonomy" id="76832"/>
    <lineage>
        <taxon>Bacteria</taxon>
        <taxon>Pseudomonadati</taxon>
        <taxon>Bacteroidota</taxon>
        <taxon>Flavobacteriia</taxon>
        <taxon>Flavobacteriales</taxon>
        <taxon>Flavobacteriaceae</taxon>
        <taxon>Myroides</taxon>
    </lineage>
</organism>
<proteinExistence type="predicted"/>
<dbReference type="InterPro" id="IPR029058">
    <property type="entry name" value="AB_hydrolase_fold"/>
</dbReference>
<dbReference type="RefSeq" id="WP_006257605.1">
    <property type="nucleotide sequence ID" value="NZ_BCMQ01000001.1"/>
</dbReference>
<dbReference type="GO" id="GO:0004414">
    <property type="term" value="F:homoserine O-acetyltransferase activity"/>
    <property type="evidence" value="ECO:0007669"/>
    <property type="project" value="TreeGrafter"/>
</dbReference>
<dbReference type="InterPro" id="IPR008220">
    <property type="entry name" value="HAT_MetX-like"/>
</dbReference>
<dbReference type="KEGG" id="mod:AS202_07000"/>
<dbReference type="Proteomes" id="UP000069030">
    <property type="component" value="Chromosome"/>
</dbReference>
<evidence type="ECO:0000313" key="1">
    <source>
        <dbReference type="EMBL" id="ALU25904.1"/>
    </source>
</evidence>
<dbReference type="PANTHER" id="PTHR32268">
    <property type="entry name" value="HOMOSERINE O-ACETYLTRANSFERASE"/>
    <property type="match status" value="1"/>
</dbReference>
<name>A0A0S7E9I8_9FLAO</name>
<evidence type="ECO:0000313" key="2">
    <source>
        <dbReference type="Proteomes" id="UP000069030"/>
    </source>
</evidence>
<gene>
    <name evidence="1" type="ORF">AS202_07000</name>
</gene>
<dbReference type="SUPFAM" id="SSF53474">
    <property type="entry name" value="alpha/beta-Hydrolases"/>
    <property type="match status" value="1"/>
</dbReference>
<dbReference type="PIRSF" id="PIRSF000443">
    <property type="entry name" value="Homoser_Ac_trans"/>
    <property type="match status" value="1"/>
</dbReference>
<sequence>MSRLQEITITNHTLPNGSTHTFHFTYQVVGQPLHSAPIVLVNHALTGNSQVAGDNGWWNSLVGYDKVIDLNKYTVIAFDIPGNGFNQQEAHLIQDYKALTTKVIAEVFWKALDRLHVSHLYAIIGGSLGGSIAWELAFIRPTAVDHLIPIATSCKASDWLIGNALVQDSILNNSSKPIEDARMHAMLLYRTPASLQQKFANGYKESENQYAIESWLKYHGQTLEGRFKLQAYKLMNHLLKTIGQEQTQNSLKAFAQLTSAQIHCIAVDTDYMFTNKEQEQTVALLKDCCKHITYQEIQSIHGHDAFLIEYEQLNNLLKPLF</sequence>
<dbReference type="EMBL" id="CP013690">
    <property type="protein sequence ID" value="ALU25904.1"/>
    <property type="molecule type" value="Genomic_DNA"/>
</dbReference>
<accession>A0A0S7E9I8</accession>
<dbReference type="eggNOG" id="COG2021">
    <property type="taxonomic scope" value="Bacteria"/>
</dbReference>
<dbReference type="Gene3D" id="3.40.50.1820">
    <property type="entry name" value="alpha/beta hydrolase"/>
    <property type="match status" value="1"/>
</dbReference>
<dbReference type="InterPro" id="IPR000073">
    <property type="entry name" value="AB_hydrolase_1"/>
</dbReference>
<protein>
    <submittedName>
        <fullName evidence="1">Homoserine acetyltransferase</fullName>
    </submittedName>
</protein>
<dbReference type="AlphaFoldDB" id="A0A0S7E9I8"/>